<dbReference type="NCBIfam" id="NF002091">
    <property type="entry name" value="PRK00924.1"/>
    <property type="match status" value="1"/>
</dbReference>
<feature type="binding site" evidence="6">
    <location>
        <position position="194"/>
    </location>
    <ligand>
        <name>Zn(2+)</name>
        <dbReference type="ChEBI" id="CHEBI:29105"/>
    </ligand>
</feature>
<dbReference type="CDD" id="cd20491">
    <property type="entry name" value="cupin_KduI_C"/>
    <property type="match status" value="1"/>
</dbReference>
<dbReference type="GO" id="GO:0008270">
    <property type="term" value="F:zinc ion binding"/>
    <property type="evidence" value="ECO:0007669"/>
    <property type="project" value="UniProtKB-UniRule"/>
</dbReference>
<dbReference type="EMBL" id="SDHX01000001">
    <property type="protein sequence ID" value="RXK54851.1"/>
    <property type="molecule type" value="Genomic_DNA"/>
</dbReference>
<reference evidence="7 8" key="1">
    <citation type="submission" date="2019-01" db="EMBL/GenBank/DDBJ databases">
        <title>Lacunisphaera sp. strain TWA-58.</title>
        <authorList>
            <person name="Chen W.-M."/>
        </authorList>
    </citation>
    <scope>NUCLEOTIDE SEQUENCE [LARGE SCALE GENOMIC DNA]</scope>
    <source>
        <strain evidence="7 8">TWA-58</strain>
    </source>
</reference>
<sequence length="276" mass="30385">MHIHQTSNPRSIPTLPTEELRAEFLISGLFQTGEVRMRYWETDRTVVGGIVPAAAPLALPNEPELRSAYCLERREAGVINLGGPGTIVADGTTYAMAPLDALYLGRGVKAVTFSSQSADQPARFYFLSYPAHTAYPVRHIPVKDAKADRLGTREGGNERTLYKLIHPAAFPTCQLVMGFTRLEPGSVWNTMPPHTHLRRSEVYCYFSVPANAAVFHFMGQPHSTRHLVVHDLEAVLSPPWSIHCGVGTAAYGFVWGMGGENQEFADMDPAPVAQLR</sequence>
<dbReference type="InterPro" id="IPR014710">
    <property type="entry name" value="RmlC-like_jellyroll"/>
</dbReference>
<keyword evidence="8" id="KW-1185">Reference proteome</keyword>
<organism evidence="7 8">
    <name type="scientific">Oleiharenicola lentus</name>
    <dbReference type="NCBI Taxonomy" id="2508720"/>
    <lineage>
        <taxon>Bacteria</taxon>
        <taxon>Pseudomonadati</taxon>
        <taxon>Verrucomicrobiota</taxon>
        <taxon>Opitutia</taxon>
        <taxon>Opitutales</taxon>
        <taxon>Opitutaceae</taxon>
        <taxon>Oleiharenicola</taxon>
    </lineage>
</organism>
<dbReference type="GO" id="GO:0019698">
    <property type="term" value="P:D-galacturonate catabolic process"/>
    <property type="evidence" value="ECO:0007669"/>
    <property type="project" value="TreeGrafter"/>
</dbReference>
<dbReference type="RefSeq" id="WP_129046215.1">
    <property type="nucleotide sequence ID" value="NZ_SDHX01000001.1"/>
</dbReference>
<dbReference type="GO" id="GO:0042840">
    <property type="term" value="P:D-glucuronate catabolic process"/>
    <property type="evidence" value="ECO:0007669"/>
    <property type="project" value="TreeGrafter"/>
</dbReference>
<evidence type="ECO:0000313" key="8">
    <source>
        <dbReference type="Proteomes" id="UP000290218"/>
    </source>
</evidence>
<feature type="binding site" evidence="6">
    <location>
        <position position="196"/>
    </location>
    <ligand>
        <name>Zn(2+)</name>
        <dbReference type="ChEBI" id="CHEBI:29105"/>
    </ligand>
</feature>
<dbReference type="HAMAP" id="MF_00687">
    <property type="entry name" value="KduI"/>
    <property type="match status" value="1"/>
</dbReference>
<protein>
    <recommendedName>
        <fullName evidence="6">4-deoxy-L-threo-5-hexosulose-uronate ketol-isomerase</fullName>
        <ecNumber evidence="6">5.3.1.17</ecNumber>
    </recommendedName>
    <alternativeName>
        <fullName evidence="6">5-keto-4-deoxyuronate isomerase</fullName>
    </alternativeName>
    <alternativeName>
        <fullName evidence="6">DKI isomerase</fullName>
    </alternativeName>
</protein>
<dbReference type="Pfam" id="PF04962">
    <property type="entry name" value="KduI"/>
    <property type="match status" value="1"/>
</dbReference>
<dbReference type="InterPro" id="IPR007045">
    <property type="entry name" value="KduI"/>
</dbReference>
<accession>A0A4Q1C7R8</accession>
<keyword evidence="3 6" id="KW-0479">Metal-binding</keyword>
<dbReference type="CDD" id="cd20294">
    <property type="entry name" value="cupin_KduI_N"/>
    <property type="match status" value="1"/>
</dbReference>
<name>A0A4Q1C7R8_9BACT</name>
<feature type="binding site" evidence="6">
    <location>
        <position position="201"/>
    </location>
    <ligand>
        <name>Zn(2+)</name>
        <dbReference type="ChEBI" id="CHEBI:29105"/>
    </ligand>
</feature>
<dbReference type="PANTHER" id="PTHR38461">
    <property type="entry name" value="4-DEOXY-L-THREO-5-HEXOSULOSE-URONATE KETOL-ISOMERASE"/>
    <property type="match status" value="1"/>
</dbReference>
<dbReference type="Gene3D" id="2.60.120.520">
    <property type="entry name" value="pectin degrading enzyme 5-keto 4- deoxyuronate isomerase, domain 1"/>
    <property type="match status" value="1"/>
</dbReference>
<dbReference type="OrthoDB" id="9770644at2"/>
<evidence type="ECO:0000256" key="5">
    <source>
        <dbReference type="ARBA" id="ARBA00023235"/>
    </source>
</evidence>
<dbReference type="InterPro" id="IPR011051">
    <property type="entry name" value="RmlC_Cupin_sf"/>
</dbReference>
<evidence type="ECO:0000313" key="7">
    <source>
        <dbReference type="EMBL" id="RXK54851.1"/>
    </source>
</evidence>
<comment type="caution">
    <text evidence="7">The sequence shown here is derived from an EMBL/GenBank/DDBJ whole genome shotgun (WGS) entry which is preliminary data.</text>
</comment>
<evidence type="ECO:0000256" key="4">
    <source>
        <dbReference type="ARBA" id="ARBA00022833"/>
    </source>
</evidence>
<dbReference type="PANTHER" id="PTHR38461:SF1">
    <property type="entry name" value="4-DEOXY-L-THREO-5-HEXOSULOSE-URONATE KETOL-ISOMERASE"/>
    <property type="match status" value="1"/>
</dbReference>
<evidence type="ECO:0000256" key="3">
    <source>
        <dbReference type="ARBA" id="ARBA00022723"/>
    </source>
</evidence>
<dbReference type="GO" id="GO:0008697">
    <property type="term" value="F:4-deoxy-L-threo-5-hexosulose-uronate ketol-isomerase activity"/>
    <property type="evidence" value="ECO:0007669"/>
    <property type="project" value="UniProtKB-UniRule"/>
</dbReference>
<dbReference type="Proteomes" id="UP000290218">
    <property type="component" value="Unassembled WGS sequence"/>
</dbReference>
<comment type="similarity">
    <text evidence="2 6">Belongs to the KduI family.</text>
</comment>
<comment type="function">
    <text evidence="6">Catalyzes the isomerization of 5-dehydro-4-deoxy-D-glucuronate to 3-deoxy-D-glycero-2,5-hexodiulosonate.</text>
</comment>
<keyword evidence="4 6" id="KW-0862">Zinc</keyword>
<dbReference type="SUPFAM" id="SSF51182">
    <property type="entry name" value="RmlC-like cupins"/>
    <property type="match status" value="1"/>
</dbReference>
<evidence type="ECO:0000256" key="6">
    <source>
        <dbReference type="HAMAP-Rule" id="MF_00687"/>
    </source>
</evidence>
<comment type="cofactor">
    <cofactor evidence="6">
        <name>Zn(2+)</name>
        <dbReference type="ChEBI" id="CHEBI:29105"/>
    </cofactor>
    <text evidence="6">Binds 1 zinc ion per subunit.</text>
</comment>
<comment type="pathway">
    <text evidence="6">Glycan metabolism; pectin degradation; 2-dehydro-3-deoxy-D-gluconate from pectin: step 4/5.</text>
</comment>
<dbReference type="GO" id="GO:0045490">
    <property type="term" value="P:pectin catabolic process"/>
    <property type="evidence" value="ECO:0007669"/>
    <property type="project" value="UniProtKB-UniRule"/>
</dbReference>
<feature type="binding site" evidence="6">
    <location>
        <position position="243"/>
    </location>
    <ligand>
        <name>Zn(2+)</name>
        <dbReference type="ChEBI" id="CHEBI:29105"/>
    </ligand>
</feature>
<dbReference type="InterPro" id="IPR021120">
    <property type="entry name" value="KduI/IolB_isomerase"/>
</dbReference>
<keyword evidence="5 6" id="KW-0413">Isomerase</keyword>
<comment type="catalytic activity">
    <reaction evidence="1 6">
        <text>5-dehydro-4-deoxy-D-glucuronate = 3-deoxy-D-glycero-2,5-hexodiulosonate</text>
        <dbReference type="Rhea" id="RHEA:23896"/>
        <dbReference type="ChEBI" id="CHEBI:17117"/>
        <dbReference type="ChEBI" id="CHEBI:29071"/>
        <dbReference type="EC" id="5.3.1.17"/>
    </reaction>
</comment>
<dbReference type="Gene3D" id="2.60.120.10">
    <property type="entry name" value="Jelly Rolls"/>
    <property type="match status" value="1"/>
</dbReference>
<gene>
    <name evidence="6" type="primary">kduI</name>
    <name evidence="7" type="ORF">ESB00_02840</name>
</gene>
<evidence type="ECO:0000256" key="2">
    <source>
        <dbReference type="ARBA" id="ARBA00008086"/>
    </source>
</evidence>
<dbReference type="EC" id="5.3.1.17" evidence="6"/>
<proteinExistence type="inferred from homology"/>
<dbReference type="AlphaFoldDB" id="A0A4Q1C7R8"/>
<dbReference type="InterPro" id="IPR027449">
    <property type="entry name" value="KduI_N"/>
</dbReference>
<dbReference type="UniPathway" id="UPA00545">
    <property type="reaction ID" value="UER00826"/>
</dbReference>
<evidence type="ECO:0000256" key="1">
    <source>
        <dbReference type="ARBA" id="ARBA00000552"/>
    </source>
</evidence>